<dbReference type="EMBL" id="JBBCAQ010000002">
    <property type="protein sequence ID" value="KAK7605349.1"/>
    <property type="molecule type" value="Genomic_DNA"/>
</dbReference>
<dbReference type="InterPro" id="IPR022048">
    <property type="entry name" value="Envelope_fusion-like"/>
</dbReference>
<organism evidence="1 2">
    <name type="scientific">Parthenolecanium corni</name>
    <dbReference type="NCBI Taxonomy" id="536013"/>
    <lineage>
        <taxon>Eukaryota</taxon>
        <taxon>Metazoa</taxon>
        <taxon>Ecdysozoa</taxon>
        <taxon>Arthropoda</taxon>
        <taxon>Hexapoda</taxon>
        <taxon>Insecta</taxon>
        <taxon>Pterygota</taxon>
        <taxon>Neoptera</taxon>
        <taxon>Paraneoptera</taxon>
        <taxon>Hemiptera</taxon>
        <taxon>Sternorrhyncha</taxon>
        <taxon>Coccoidea</taxon>
        <taxon>Coccidae</taxon>
        <taxon>Parthenolecanium</taxon>
    </lineage>
</organism>
<protein>
    <recommendedName>
        <fullName evidence="3">Envelope protein</fullName>
    </recommendedName>
</protein>
<comment type="caution">
    <text evidence="1">The sequence shown here is derived from an EMBL/GenBank/DDBJ whole genome shotgun (WGS) entry which is preliminary data.</text>
</comment>
<evidence type="ECO:0008006" key="3">
    <source>
        <dbReference type="Google" id="ProtNLM"/>
    </source>
</evidence>
<dbReference type="AlphaFoldDB" id="A0AAN9TU56"/>
<keyword evidence="2" id="KW-1185">Reference proteome</keyword>
<evidence type="ECO:0000313" key="1">
    <source>
        <dbReference type="EMBL" id="KAK7605349.1"/>
    </source>
</evidence>
<dbReference type="Pfam" id="PF12259">
    <property type="entry name" value="Baculo_F"/>
    <property type="match status" value="1"/>
</dbReference>
<gene>
    <name evidence="1" type="ORF">V9T40_007207</name>
</gene>
<evidence type="ECO:0000313" key="2">
    <source>
        <dbReference type="Proteomes" id="UP001367676"/>
    </source>
</evidence>
<dbReference type="Proteomes" id="UP001367676">
    <property type="component" value="Unassembled WGS sequence"/>
</dbReference>
<proteinExistence type="predicted"/>
<sequence length="397" mass="44912">MSAYNKANNSSTGYSPHELIFLFDIVEKTRLQVDANLHAVNESLLMIQEEVKDIQNNLASTRRHLGITNLLVQFNTFSGIICTEIDLLQNAVLFAKRDVLHPSVVNSNHLKEVLSSITLPPNRKWISDIHNEEINVILSHCKIMTVHRSHHLLFAITFPIVELTYYTLYHCFPLPTLLVNNTYYSVEPHSPYFLPDFSQTINGYLPSFNECAELFEDHYICSIETLQKAIVPSCEFNLFSERSDGCKYHYSAFIASIWHRISPNQWFYVISGQDTLTVQFSHEKSTSYTLPRSGIITPPSGTTGYTSSRVFHAGISNSTTIQGTITIPEVPIANVTIPVITPEYTLPVINRLDLADIHKSREALAEAIADSHYSQKVSESFVNVHQFLLCSFNVLTI</sequence>
<reference evidence="1 2" key="1">
    <citation type="submission" date="2024-03" db="EMBL/GenBank/DDBJ databases">
        <title>Adaptation during the transition from Ophiocordyceps entomopathogen to insect associate is accompanied by gene loss and intensified selection.</title>
        <authorList>
            <person name="Ward C.M."/>
            <person name="Onetto C.A."/>
            <person name="Borneman A.R."/>
        </authorList>
    </citation>
    <scope>NUCLEOTIDE SEQUENCE [LARGE SCALE GENOMIC DNA]</scope>
    <source>
        <strain evidence="1">AWRI1</strain>
        <tissue evidence="1">Single Adult Female</tissue>
    </source>
</reference>
<name>A0AAN9TU56_9HEMI</name>
<accession>A0AAN9TU56</accession>